<dbReference type="GO" id="GO:0045547">
    <property type="term" value="F:ditrans,polycis-polyprenyl diphosphate synthase [(2E,6E)-farnesyl diphosphate specific] activity"/>
    <property type="evidence" value="ECO:0007669"/>
    <property type="project" value="TreeGrafter"/>
</dbReference>
<evidence type="ECO:0000313" key="3">
    <source>
        <dbReference type="EMBL" id="MCA9302341.1"/>
    </source>
</evidence>
<comment type="caution">
    <text evidence="2">Lacks conserved residue(s) required for the propagation of feature annotation.</text>
</comment>
<dbReference type="PANTHER" id="PTHR10291:SF0">
    <property type="entry name" value="DEHYDRODOLICHYL DIPHOSPHATE SYNTHASE 2"/>
    <property type="match status" value="1"/>
</dbReference>
<comment type="similarity">
    <text evidence="2">Belongs to the UPP synthase family.</text>
</comment>
<dbReference type="Pfam" id="PF01255">
    <property type="entry name" value="Prenyltransf"/>
    <property type="match status" value="1"/>
</dbReference>
<dbReference type="HAMAP" id="MF_01139">
    <property type="entry name" value="ISPT"/>
    <property type="match status" value="1"/>
</dbReference>
<feature type="binding site" evidence="2">
    <location>
        <begin position="66"/>
        <end position="68"/>
    </location>
    <ligand>
        <name>substrate</name>
    </ligand>
</feature>
<gene>
    <name evidence="3" type="primary">uppS</name>
    <name evidence="3" type="ORF">KDA10_03235</name>
</gene>
<feature type="active site" description="Proton acceptor" evidence="2">
    <location>
        <position position="69"/>
    </location>
</feature>
<dbReference type="CDD" id="cd00475">
    <property type="entry name" value="Cis_IPPS"/>
    <property type="match status" value="1"/>
</dbReference>
<dbReference type="GO" id="GO:0016094">
    <property type="term" value="P:polyprenol biosynthetic process"/>
    <property type="evidence" value="ECO:0007669"/>
    <property type="project" value="TreeGrafter"/>
</dbReference>
<organism evidence="3 4">
    <name type="scientific">candidate division WWE3 bacterium</name>
    <dbReference type="NCBI Taxonomy" id="2053526"/>
    <lineage>
        <taxon>Bacteria</taxon>
        <taxon>Katanobacteria</taxon>
    </lineage>
</organism>
<feature type="binding site" evidence="2">
    <location>
        <position position="203"/>
    </location>
    <ligand>
        <name>substrate</name>
    </ligand>
</feature>
<dbReference type="PANTHER" id="PTHR10291">
    <property type="entry name" value="DEHYDRODOLICHYL DIPHOSPHATE SYNTHASE FAMILY MEMBER"/>
    <property type="match status" value="1"/>
</dbReference>
<feature type="binding site" evidence="2">
    <location>
        <position position="70"/>
    </location>
    <ligand>
        <name>substrate</name>
    </ligand>
</feature>
<dbReference type="SUPFAM" id="SSF64005">
    <property type="entry name" value="Undecaprenyl diphosphate synthase"/>
    <property type="match status" value="1"/>
</dbReference>
<keyword evidence="2" id="KW-0460">Magnesium</keyword>
<comment type="cofactor">
    <cofactor evidence="2">
        <name>Mg(2+)</name>
        <dbReference type="ChEBI" id="CHEBI:18420"/>
    </cofactor>
    <text evidence="2">Binds 2 magnesium ions per subunit.</text>
</comment>
<accession>A0A955IWC4</accession>
<dbReference type="Gene3D" id="3.40.1180.10">
    <property type="entry name" value="Decaprenyl diphosphate synthase-like"/>
    <property type="match status" value="1"/>
</dbReference>
<evidence type="ECO:0000313" key="4">
    <source>
        <dbReference type="Proteomes" id="UP000714817"/>
    </source>
</evidence>
<sequence>MSQYRDIPVEKMPNHIAILPNGNRTWARQRGLSPMEGHNKGVEVIASLARELRVIGVHTASVWGLSTENFANRDKNEVENLIRLLSYSLDKWGNEAHKDGARLIHLGRRDRLPKKVIDLIDKWQEKTLNNTKHTLNIAFDYGGHDELLRAMKKAFDDVTEGKISFSDLEKTDGMYHDKYPYRFFKRYLDTGDQPYPYPDLIIRGAGELRLSGWMPWQSVYSELYTENVLLPDFDEELIYRALKAYSTRDRKYGGSSDSA</sequence>
<dbReference type="InterPro" id="IPR001441">
    <property type="entry name" value="UPP_synth-like"/>
</dbReference>
<comment type="function">
    <text evidence="2">Catalyzes the condensation of isopentenyl diphosphate (IPP) with allylic pyrophosphates generating different type of terpenoids.</text>
</comment>
<comment type="subunit">
    <text evidence="2">Homodimer.</text>
</comment>
<evidence type="ECO:0000256" key="2">
    <source>
        <dbReference type="HAMAP-Rule" id="MF_01139"/>
    </source>
</evidence>
<reference evidence="3" key="2">
    <citation type="journal article" date="2021" name="Microbiome">
        <title>Successional dynamics and alternative stable states in a saline activated sludge microbial community over 9 years.</title>
        <authorList>
            <person name="Wang Y."/>
            <person name="Ye J."/>
            <person name="Ju F."/>
            <person name="Liu L."/>
            <person name="Boyd J.A."/>
            <person name="Deng Y."/>
            <person name="Parks D.H."/>
            <person name="Jiang X."/>
            <person name="Yin X."/>
            <person name="Woodcroft B.J."/>
            <person name="Tyson G.W."/>
            <person name="Hugenholtz P."/>
            <person name="Polz M.F."/>
            <person name="Zhang T."/>
        </authorList>
    </citation>
    <scope>NUCLEOTIDE SEQUENCE</scope>
    <source>
        <strain evidence="3">HKST-UBA80</strain>
    </source>
</reference>
<dbReference type="EMBL" id="JAGQNY010000012">
    <property type="protein sequence ID" value="MCA9302341.1"/>
    <property type="molecule type" value="Genomic_DNA"/>
</dbReference>
<feature type="binding site" evidence="2">
    <location>
        <position position="26"/>
    </location>
    <ligand>
        <name>substrate</name>
    </ligand>
</feature>
<name>A0A955IWC4_UNCKA</name>
<dbReference type="Proteomes" id="UP000714817">
    <property type="component" value="Unassembled WGS sequence"/>
</dbReference>
<keyword evidence="1 2" id="KW-0808">Transferase</keyword>
<protein>
    <recommendedName>
        <fullName evidence="2">Isoprenyl transferase</fullName>
        <ecNumber evidence="2">2.5.1.-</ecNumber>
    </recommendedName>
</protein>
<evidence type="ECO:0000256" key="1">
    <source>
        <dbReference type="ARBA" id="ARBA00022679"/>
    </source>
</evidence>
<feature type="binding site" evidence="2">
    <location>
        <position position="222"/>
    </location>
    <ligand>
        <name>Mg(2+)</name>
        <dbReference type="ChEBI" id="CHEBI:18420"/>
    </ligand>
</feature>
<feature type="binding site" evidence="2">
    <location>
        <position position="73"/>
    </location>
    <ligand>
        <name>substrate</name>
    </ligand>
</feature>
<dbReference type="GO" id="GO:0000287">
    <property type="term" value="F:magnesium ion binding"/>
    <property type="evidence" value="ECO:0007669"/>
    <property type="project" value="UniProtKB-UniRule"/>
</dbReference>
<comment type="caution">
    <text evidence="3">The sequence shown here is derived from an EMBL/GenBank/DDBJ whole genome shotgun (WGS) entry which is preliminary data.</text>
</comment>
<dbReference type="AlphaFoldDB" id="A0A955IWC4"/>
<feature type="binding site" evidence="2">
    <location>
        <begin position="209"/>
        <end position="211"/>
    </location>
    <ligand>
        <name>substrate</name>
    </ligand>
</feature>
<feature type="binding site" evidence="2">
    <location>
        <position position="38"/>
    </location>
    <ligand>
        <name>substrate</name>
    </ligand>
</feature>
<keyword evidence="2" id="KW-0479">Metal-binding</keyword>
<reference evidence="3" key="1">
    <citation type="submission" date="2020-04" db="EMBL/GenBank/DDBJ databases">
        <authorList>
            <person name="Zhang T."/>
        </authorList>
    </citation>
    <scope>NUCLEOTIDE SEQUENCE</scope>
    <source>
        <strain evidence="3">HKST-UBA80</strain>
    </source>
</reference>
<dbReference type="EC" id="2.5.1.-" evidence="2"/>
<proteinExistence type="inferred from homology"/>
<dbReference type="InterPro" id="IPR036424">
    <property type="entry name" value="UPP_synth-like_sf"/>
</dbReference>
<dbReference type="NCBIfam" id="TIGR00055">
    <property type="entry name" value="uppS"/>
    <property type="match status" value="1"/>
</dbReference>